<reference evidence="2" key="2">
    <citation type="journal article" date="2022" name="Hortic Res">
        <title>The genome of Dioscorea zingiberensis sheds light on the biosynthesis, origin and evolution of the medicinally important diosgenin saponins.</title>
        <authorList>
            <person name="Li Y."/>
            <person name="Tan C."/>
            <person name="Li Z."/>
            <person name="Guo J."/>
            <person name="Li S."/>
            <person name="Chen X."/>
            <person name="Wang C."/>
            <person name="Dai X."/>
            <person name="Yang H."/>
            <person name="Song W."/>
            <person name="Hou L."/>
            <person name="Xu J."/>
            <person name="Tong Z."/>
            <person name="Xu A."/>
            <person name="Yuan X."/>
            <person name="Wang W."/>
            <person name="Yang Q."/>
            <person name="Chen L."/>
            <person name="Sun Z."/>
            <person name="Wang K."/>
            <person name="Pan B."/>
            <person name="Chen J."/>
            <person name="Bao Y."/>
            <person name="Liu F."/>
            <person name="Qi X."/>
            <person name="Gang D.R."/>
            <person name="Wen J."/>
            <person name="Li J."/>
        </authorList>
    </citation>
    <scope>NUCLEOTIDE SEQUENCE</scope>
    <source>
        <strain evidence="2">Dzin_1.0</strain>
    </source>
</reference>
<comment type="caution">
    <text evidence="2">The sequence shown here is derived from an EMBL/GenBank/DDBJ whole genome shotgun (WGS) entry which is preliminary data.</text>
</comment>
<evidence type="ECO:0000313" key="2">
    <source>
        <dbReference type="EMBL" id="KAJ0978117.1"/>
    </source>
</evidence>
<keyword evidence="3" id="KW-1185">Reference proteome</keyword>
<feature type="region of interest" description="Disordered" evidence="1">
    <location>
        <begin position="1"/>
        <end position="32"/>
    </location>
</feature>
<evidence type="ECO:0000313" key="3">
    <source>
        <dbReference type="Proteomes" id="UP001085076"/>
    </source>
</evidence>
<dbReference type="EMBL" id="JAGGNH010000003">
    <property type="protein sequence ID" value="KAJ0978117.1"/>
    <property type="molecule type" value="Genomic_DNA"/>
</dbReference>
<organism evidence="2 3">
    <name type="scientific">Dioscorea zingiberensis</name>
    <dbReference type="NCBI Taxonomy" id="325984"/>
    <lineage>
        <taxon>Eukaryota</taxon>
        <taxon>Viridiplantae</taxon>
        <taxon>Streptophyta</taxon>
        <taxon>Embryophyta</taxon>
        <taxon>Tracheophyta</taxon>
        <taxon>Spermatophyta</taxon>
        <taxon>Magnoliopsida</taxon>
        <taxon>Liliopsida</taxon>
        <taxon>Dioscoreales</taxon>
        <taxon>Dioscoreaceae</taxon>
        <taxon>Dioscorea</taxon>
    </lineage>
</organism>
<evidence type="ECO:0000256" key="1">
    <source>
        <dbReference type="SAM" id="MobiDB-lite"/>
    </source>
</evidence>
<dbReference type="Proteomes" id="UP001085076">
    <property type="component" value="Miscellaneous, Linkage group lg03"/>
</dbReference>
<feature type="compositionally biased region" description="Basic residues" evidence="1">
    <location>
        <begin position="1"/>
        <end position="10"/>
    </location>
</feature>
<reference evidence="2" key="1">
    <citation type="submission" date="2021-03" db="EMBL/GenBank/DDBJ databases">
        <authorList>
            <person name="Li Z."/>
            <person name="Yang C."/>
        </authorList>
    </citation>
    <scope>NUCLEOTIDE SEQUENCE</scope>
    <source>
        <strain evidence="2">Dzin_1.0</strain>
        <tissue evidence="2">Leaf</tissue>
    </source>
</reference>
<accession>A0A9D5CT94</accession>
<proteinExistence type="predicted"/>
<name>A0A9D5CT94_9LILI</name>
<protein>
    <submittedName>
        <fullName evidence="2">Uncharacterized protein</fullName>
    </submittedName>
</protein>
<sequence>MPRTTRKVPRRICSESRGYSRLNRREESGSSAQPIVAVRKLTGSDRLKLVAGDEDGIRVARPGEGLATTVTCARASRTAGGSTGGRGEQLQLAVSRKASGGGRRATGLARRRRIETAAVDRRWRW</sequence>
<dbReference type="AlphaFoldDB" id="A0A9D5CT94"/>
<gene>
    <name evidence="2" type="ORF">J5N97_013591</name>
</gene>